<dbReference type="GO" id="GO:0005886">
    <property type="term" value="C:plasma membrane"/>
    <property type="evidence" value="ECO:0007669"/>
    <property type="project" value="UniProtKB-SubCell"/>
</dbReference>
<gene>
    <name evidence="6" type="ORF">GJ688_02875</name>
</gene>
<evidence type="ECO:0000256" key="3">
    <source>
        <dbReference type="ARBA" id="ARBA00022989"/>
    </source>
</evidence>
<organism evidence="6 7">
    <name type="scientific">Heliobacterium mobile</name>
    <name type="common">Heliobacillus mobilis</name>
    <dbReference type="NCBI Taxonomy" id="28064"/>
    <lineage>
        <taxon>Bacteria</taxon>
        <taxon>Bacillati</taxon>
        <taxon>Bacillota</taxon>
        <taxon>Clostridia</taxon>
        <taxon>Eubacteriales</taxon>
        <taxon>Heliobacteriaceae</taxon>
        <taxon>Heliobacterium</taxon>
    </lineage>
</organism>
<dbReference type="Pfam" id="PF03699">
    <property type="entry name" value="UPF0182"/>
    <property type="match status" value="1"/>
</dbReference>
<keyword evidence="7" id="KW-1185">Reference proteome</keyword>
<dbReference type="AlphaFoldDB" id="A0A6I3SGH7"/>
<sequence>MESARLYGLSLFTLNQQFSLTIRERGIFNLVNKRRYLGFLVFFAVFVVLPVLTSILKLYVDWRWFSSEGYAGVFTTRFLTSWGLSLAIGTLAFLFTYINLRLTREVVGKALQFARNMESHPRLFALSDWLKPEYMNKIFLFISFLAALTVSQLASGEWQSLLLALQNESFAIADPLFQRDVGFYLFQLPFLELVYHITQAILLLTAFLLFIVYQVSNTHGFGKVGWGELPRARYHLAGIGALFFLGKALGYQLDMCNLVYSPRGVVVGASYTDVHAQLPAYQILTVAAVATAALLLFAVIGRRIRWALYGVGTLVAISLIVGQIYPALVQRFKVEPNEFVMEKPYIDMNIQFTKLAFGLDRIQHVPFSVKNDLSATGINANNDTFSSIRLWDWRPLQQTYSQLQEIRLYYKFKGIDIDRYTVDGQKRQVMLAARELDTSALPESAKTWINQRLLYTHGYGVAMSPVNEATSEGLPKFFLKDVPPKATSESLQIARPEIYFGETSGDYVIVKTATKEFDYPSGDDNVYSTYQADAGLPVGSFWQKLVFAAYFGDLKLLLSSEVLPESRVLMERNIVDRLQKVAPFLHFDDDPYLVIQDGRLVWVADAYTTSNRYPFAQPAPGAGNYIRNSVKATVDAYTGKMTFYLIDPEDPIIRSYMAVFPGMFQPMESMSLSLREHIRYPEELLKIQSRVYATYHMEDTGVFYNREDEWHLPQVRSGEKEQREMEPYYALLKLPGDNRPEFILMTPYTPSRKDNMVAWMAARSDGENYGKLLVYTFPKQELIYGPAQIEARIDQDSEISQKLTLWNQRGSSVIRGNLMVLPVNNSLLYIEPLFLQSEQGKLPALRRVIVVFGERVVMEENLNTALQRIFGKGVSTGPPGEVVPGQQAQPGPDIVVPGQPVPPPSADNRTVAELATQARQLYDEANERLKAGDWNGYGEKLRELRNSLETLEKKTR</sequence>
<feature type="transmembrane region" description="Helical" evidence="5">
    <location>
        <begin position="306"/>
        <end position="328"/>
    </location>
</feature>
<dbReference type="GO" id="GO:0005576">
    <property type="term" value="C:extracellular region"/>
    <property type="evidence" value="ECO:0007669"/>
    <property type="project" value="TreeGrafter"/>
</dbReference>
<dbReference type="InterPro" id="IPR005372">
    <property type="entry name" value="UPF0182"/>
</dbReference>
<evidence type="ECO:0000256" key="2">
    <source>
        <dbReference type="ARBA" id="ARBA00022692"/>
    </source>
</evidence>
<comment type="similarity">
    <text evidence="5">Belongs to the UPF0182 family.</text>
</comment>
<evidence type="ECO:0000256" key="1">
    <source>
        <dbReference type="ARBA" id="ARBA00022475"/>
    </source>
</evidence>
<feature type="transmembrane region" description="Helical" evidence="5">
    <location>
        <begin position="234"/>
        <end position="253"/>
    </location>
</feature>
<dbReference type="OrthoDB" id="9763654at2"/>
<comment type="subcellular location">
    <subcellularLocation>
        <location evidence="5">Cell membrane</location>
        <topology evidence="5">Multi-pass membrane protein</topology>
    </subcellularLocation>
</comment>
<protein>
    <recommendedName>
        <fullName evidence="5">UPF0182 protein GJ688_02875</fullName>
    </recommendedName>
</protein>
<dbReference type="PANTHER" id="PTHR39344:SF1">
    <property type="entry name" value="UPF0182 PROTEIN SLL1060"/>
    <property type="match status" value="1"/>
</dbReference>
<comment type="caution">
    <text evidence="6">The sequence shown here is derived from an EMBL/GenBank/DDBJ whole genome shotgun (WGS) entry which is preliminary data.</text>
</comment>
<keyword evidence="1 5" id="KW-1003">Cell membrane</keyword>
<feature type="transmembrane region" description="Helical" evidence="5">
    <location>
        <begin position="193"/>
        <end position="213"/>
    </location>
</feature>
<feature type="transmembrane region" description="Helical" evidence="5">
    <location>
        <begin position="36"/>
        <end position="59"/>
    </location>
</feature>
<evidence type="ECO:0000313" key="7">
    <source>
        <dbReference type="Proteomes" id="UP000430670"/>
    </source>
</evidence>
<accession>A0A6I3SGH7</accession>
<dbReference type="Proteomes" id="UP000430670">
    <property type="component" value="Unassembled WGS sequence"/>
</dbReference>
<dbReference type="EMBL" id="WNKU01000002">
    <property type="protein sequence ID" value="MTV47926.1"/>
    <property type="molecule type" value="Genomic_DNA"/>
</dbReference>
<reference evidence="6 7" key="1">
    <citation type="submission" date="2019-11" db="EMBL/GenBank/DDBJ databases">
        <title>Whole-genome sequence of a the green, strictly anaerobic photosynthetic bacterium Heliobacillus mobilis DSM 6151.</title>
        <authorList>
            <person name="Kyndt J.A."/>
            <person name="Meyer T.E."/>
        </authorList>
    </citation>
    <scope>NUCLEOTIDE SEQUENCE [LARGE SCALE GENOMIC DNA]</scope>
    <source>
        <strain evidence="6 7">DSM 6151</strain>
    </source>
</reference>
<name>A0A6I3SGH7_HELMO</name>
<keyword evidence="3 5" id="KW-1133">Transmembrane helix</keyword>
<proteinExistence type="inferred from homology"/>
<feature type="transmembrane region" description="Helical" evidence="5">
    <location>
        <begin position="138"/>
        <end position="155"/>
    </location>
</feature>
<dbReference type="PANTHER" id="PTHR39344">
    <property type="entry name" value="UPF0182 PROTEIN SLL1060"/>
    <property type="match status" value="1"/>
</dbReference>
<evidence type="ECO:0000313" key="6">
    <source>
        <dbReference type="EMBL" id="MTV47926.1"/>
    </source>
</evidence>
<keyword evidence="2 5" id="KW-0812">Transmembrane</keyword>
<feature type="transmembrane region" description="Helical" evidence="5">
    <location>
        <begin position="79"/>
        <end position="100"/>
    </location>
</feature>
<evidence type="ECO:0000256" key="4">
    <source>
        <dbReference type="ARBA" id="ARBA00023136"/>
    </source>
</evidence>
<dbReference type="HAMAP" id="MF_01600">
    <property type="entry name" value="UPF0182"/>
    <property type="match status" value="1"/>
</dbReference>
<feature type="transmembrane region" description="Helical" evidence="5">
    <location>
        <begin position="280"/>
        <end position="299"/>
    </location>
</feature>
<evidence type="ECO:0000256" key="5">
    <source>
        <dbReference type="HAMAP-Rule" id="MF_01600"/>
    </source>
</evidence>
<keyword evidence="4 5" id="KW-0472">Membrane</keyword>